<feature type="domain" description="MobA-like NTP transferase" evidence="2">
    <location>
        <begin position="17"/>
        <end position="181"/>
    </location>
</feature>
<comment type="caution">
    <text evidence="3">The sequence shown here is derived from an EMBL/GenBank/DDBJ whole genome shotgun (WGS) entry which is preliminary data.</text>
</comment>
<dbReference type="AlphaFoldDB" id="A0A557SXL8"/>
<proteinExistence type="predicted"/>
<organism evidence="3 4">
    <name type="scientific">Candidatus Nitrosocosmicus arcticus</name>
    <dbReference type="NCBI Taxonomy" id="2035267"/>
    <lineage>
        <taxon>Archaea</taxon>
        <taxon>Nitrososphaerota</taxon>
        <taxon>Nitrososphaeria</taxon>
        <taxon>Nitrososphaerales</taxon>
        <taxon>Nitrososphaeraceae</taxon>
        <taxon>Candidatus Nitrosocosmicus</taxon>
    </lineage>
</organism>
<dbReference type="GO" id="GO:0016779">
    <property type="term" value="F:nucleotidyltransferase activity"/>
    <property type="evidence" value="ECO:0007669"/>
    <property type="project" value="TreeGrafter"/>
</dbReference>
<dbReference type="PANTHER" id="PTHR19136">
    <property type="entry name" value="MOLYBDENUM COFACTOR GUANYLYLTRANSFERASE"/>
    <property type="match status" value="1"/>
</dbReference>
<dbReference type="PANTHER" id="PTHR19136:SF86">
    <property type="entry name" value="ADENOSYLCOBINAMIDE-PHOSPHATE GUANYLYLTRANSFERASE"/>
    <property type="match status" value="1"/>
</dbReference>
<gene>
    <name evidence="3" type="ORF">NARC_30059</name>
</gene>
<name>A0A557SXL8_9ARCH</name>
<protein>
    <submittedName>
        <fullName evidence="3">5-deoxyadenosylcobinamide phosphate nucleotidyltransferase</fullName>
    </submittedName>
</protein>
<dbReference type="SUPFAM" id="SSF53448">
    <property type="entry name" value="Nucleotide-diphospho-sugar transferases"/>
    <property type="match status" value="1"/>
</dbReference>
<dbReference type="OrthoDB" id="9782at2157"/>
<dbReference type="Gene3D" id="3.90.550.10">
    <property type="entry name" value="Spore Coat Polysaccharide Biosynthesis Protein SpsA, Chain A"/>
    <property type="match status" value="1"/>
</dbReference>
<keyword evidence="4" id="KW-1185">Reference proteome</keyword>
<dbReference type="Proteomes" id="UP000315289">
    <property type="component" value="Unassembled WGS sequence"/>
</dbReference>
<evidence type="ECO:0000313" key="4">
    <source>
        <dbReference type="Proteomes" id="UP000315289"/>
    </source>
</evidence>
<dbReference type="RefSeq" id="WP_144728768.1">
    <property type="nucleotide sequence ID" value="NZ_ML675579.1"/>
</dbReference>
<keyword evidence="1 3" id="KW-0808">Transferase</keyword>
<accession>A0A557SXL8</accession>
<evidence type="ECO:0000256" key="1">
    <source>
        <dbReference type="ARBA" id="ARBA00022679"/>
    </source>
</evidence>
<reference evidence="3 4" key="1">
    <citation type="journal article" date="2019" name="Front. Microbiol.">
        <title>Ammonia Oxidation by the Arctic Terrestrial Thaumarchaeote Candidatus Nitrosocosmicus arcticus Is Stimulated by Increasing Temperatures.</title>
        <authorList>
            <person name="Alves R.J.E."/>
            <person name="Kerou M."/>
            <person name="Zappe A."/>
            <person name="Bittner R."/>
            <person name="Abby S.S."/>
            <person name="Schmidt H.A."/>
            <person name="Pfeifer K."/>
            <person name="Schleper C."/>
        </authorList>
    </citation>
    <scope>NUCLEOTIDE SEQUENCE [LARGE SCALE GENOMIC DNA]</scope>
    <source>
        <strain evidence="3 4">Kfb</strain>
    </source>
</reference>
<dbReference type="Pfam" id="PF12804">
    <property type="entry name" value="NTP_transf_3"/>
    <property type="match status" value="1"/>
</dbReference>
<sequence length="246" mass="27970">MPNSQNQIDKKRNMINCVLMCGGKGSRLNTNSIAKVEKPLLELKNKSLIEYIIEAIQNSKKNFKIYAAVSKNTVKTKEFLKKRYFNDITLIETNGSGFSNDYLVVLQFFKGKENIGKNGTQDFVNNKILFLPTDLPLISSKTLDDITDLNQSSPSIAIVVDKKMFIQNNFIPSTFVTQISKIDYCYTGISILDFHTFAGLEHIDQIREVPMILNNLELVYNINTIGDLKKAEKFIDLQNLKSVRND</sequence>
<dbReference type="InterPro" id="IPR025877">
    <property type="entry name" value="MobA-like_NTP_Trfase"/>
</dbReference>
<evidence type="ECO:0000259" key="2">
    <source>
        <dbReference type="Pfam" id="PF12804"/>
    </source>
</evidence>
<evidence type="ECO:0000313" key="3">
    <source>
        <dbReference type="EMBL" id="TVP41345.1"/>
    </source>
</evidence>
<dbReference type="InterPro" id="IPR029044">
    <property type="entry name" value="Nucleotide-diphossugar_trans"/>
</dbReference>
<dbReference type="EMBL" id="VOAH01000003">
    <property type="protein sequence ID" value="TVP41345.1"/>
    <property type="molecule type" value="Genomic_DNA"/>
</dbReference>